<protein>
    <submittedName>
        <fullName evidence="1">Uncharacterized protein</fullName>
    </submittedName>
</protein>
<name>A0ABQ8JK59_DERPT</name>
<reference evidence="1 2" key="1">
    <citation type="journal article" date="2018" name="J. Allergy Clin. Immunol.">
        <title>High-quality assembly of Dermatophagoides pteronyssinus genome and transcriptome reveals a wide range of novel allergens.</title>
        <authorList>
            <person name="Liu X.Y."/>
            <person name="Yang K.Y."/>
            <person name="Wang M.Q."/>
            <person name="Kwok J.S."/>
            <person name="Zeng X."/>
            <person name="Yang Z."/>
            <person name="Xiao X.J."/>
            <person name="Lau C.P."/>
            <person name="Li Y."/>
            <person name="Huang Z.M."/>
            <person name="Ba J.G."/>
            <person name="Yim A.K."/>
            <person name="Ouyang C.Y."/>
            <person name="Ngai S.M."/>
            <person name="Chan T.F."/>
            <person name="Leung E.L."/>
            <person name="Liu L."/>
            <person name="Liu Z.G."/>
            <person name="Tsui S.K."/>
        </authorList>
    </citation>
    <scope>NUCLEOTIDE SEQUENCE [LARGE SCALE GENOMIC DNA]</scope>
    <source>
        <strain evidence="1">Derp</strain>
    </source>
</reference>
<dbReference type="EMBL" id="NJHN03000034">
    <property type="protein sequence ID" value="KAH9422993.1"/>
    <property type="molecule type" value="Genomic_DNA"/>
</dbReference>
<evidence type="ECO:0000313" key="1">
    <source>
        <dbReference type="EMBL" id="KAH9422993.1"/>
    </source>
</evidence>
<gene>
    <name evidence="1" type="ORF">DERP_007584</name>
</gene>
<comment type="caution">
    <text evidence="1">The sequence shown here is derived from an EMBL/GenBank/DDBJ whole genome shotgun (WGS) entry which is preliminary data.</text>
</comment>
<keyword evidence="2" id="KW-1185">Reference proteome</keyword>
<dbReference type="Proteomes" id="UP000887458">
    <property type="component" value="Unassembled WGS sequence"/>
</dbReference>
<evidence type="ECO:0000313" key="2">
    <source>
        <dbReference type="Proteomes" id="UP000887458"/>
    </source>
</evidence>
<proteinExistence type="predicted"/>
<reference evidence="1 2" key="2">
    <citation type="journal article" date="2022" name="Mol. Biol. Evol.">
        <title>Comparative Genomics Reveals Insights into the Divergent Evolution of Astigmatic Mites and Household Pest Adaptations.</title>
        <authorList>
            <person name="Xiong Q."/>
            <person name="Wan A.T."/>
            <person name="Liu X."/>
            <person name="Fung C.S."/>
            <person name="Xiao X."/>
            <person name="Malainual N."/>
            <person name="Hou J."/>
            <person name="Wang L."/>
            <person name="Wang M."/>
            <person name="Yang K.Y."/>
            <person name="Cui Y."/>
            <person name="Leung E.L."/>
            <person name="Nong W."/>
            <person name="Shin S.K."/>
            <person name="Au S.W."/>
            <person name="Jeong K.Y."/>
            <person name="Chew F.T."/>
            <person name="Hui J.H."/>
            <person name="Leung T.F."/>
            <person name="Tungtrongchitr A."/>
            <person name="Zhong N."/>
            <person name="Liu Z."/>
            <person name="Tsui S.K."/>
        </authorList>
    </citation>
    <scope>NUCLEOTIDE SEQUENCE [LARGE SCALE GENOMIC DNA]</scope>
    <source>
        <strain evidence="1">Derp</strain>
    </source>
</reference>
<sequence length="65" mass="7510">MKLKQLGKKEQNIIFLLLKIKLNEILLFQVLKKYSQVLNQIIVQTLTCQVSSVKSVSKAFAIIYE</sequence>
<organism evidence="1 2">
    <name type="scientific">Dermatophagoides pteronyssinus</name>
    <name type="common">European house dust mite</name>
    <dbReference type="NCBI Taxonomy" id="6956"/>
    <lineage>
        <taxon>Eukaryota</taxon>
        <taxon>Metazoa</taxon>
        <taxon>Ecdysozoa</taxon>
        <taxon>Arthropoda</taxon>
        <taxon>Chelicerata</taxon>
        <taxon>Arachnida</taxon>
        <taxon>Acari</taxon>
        <taxon>Acariformes</taxon>
        <taxon>Sarcoptiformes</taxon>
        <taxon>Astigmata</taxon>
        <taxon>Psoroptidia</taxon>
        <taxon>Analgoidea</taxon>
        <taxon>Pyroglyphidae</taxon>
        <taxon>Dermatophagoidinae</taxon>
        <taxon>Dermatophagoides</taxon>
    </lineage>
</organism>
<accession>A0ABQ8JK59</accession>